<evidence type="ECO:0000313" key="4">
    <source>
        <dbReference type="EMBL" id="MDZ5458766.1"/>
    </source>
</evidence>
<evidence type="ECO:0000256" key="2">
    <source>
        <dbReference type="SAM" id="MobiDB-lite"/>
    </source>
</evidence>
<dbReference type="InterPro" id="IPR016161">
    <property type="entry name" value="Ald_DH/histidinol_DH"/>
</dbReference>
<evidence type="ECO:0000256" key="1">
    <source>
        <dbReference type="ARBA" id="ARBA00023002"/>
    </source>
</evidence>
<dbReference type="InterPro" id="IPR015590">
    <property type="entry name" value="Aldehyde_DH_dom"/>
</dbReference>
<feature type="region of interest" description="Disordered" evidence="2">
    <location>
        <begin position="1"/>
        <end position="20"/>
    </location>
</feature>
<dbReference type="InterPro" id="IPR016163">
    <property type="entry name" value="Ald_DH_C"/>
</dbReference>
<keyword evidence="1" id="KW-0560">Oxidoreductase</keyword>
<dbReference type="InterPro" id="IPR016162">
    <property type="entry name" value="Ald_DH_N"/>
</dbReference>
<gene>
    <name evidence="4" type="ORF">SM757_19480</name>
</gene>
<dbReference type="Pfam" id="PF00171">
    <property type="entry name" value="Aldedh"/>
    <property type="match status" value="1"/>
</dbReference>
<dbReference type="InterPro" id="IPR044151">
    <property type="entry name" value="ALDH_KGSADH"/>
</dbReference>
<sequence length="491" mass="50089">MLQSIDARTHEPFGQALPESGADDVNRAVEAAAAASDAWAASPAAARAALLRGLADALEGQREALVPLADRETGLGPVRLNGELDRTAFQLRGFADQVDAGAPYTCTDDPAVAGAPPAGRPRLTRVRVPVGPVAMFSASNFPFAFSVLGGDTASALAAGCPVVVKAHPGHPQLSRAVFELARGVAAAQGLDEGVLQMVQGAGIDVGVQLVRHPLIQAVAFTGSFRGGAALQAEANARPQPIPFYGELGSINPVIALPAALADKGAELAKTLAASIALGCGQFCTSPGVVVVQQDEASQAFVQAFAEALAAQTPHAMLTPGMRKAFDAGVARLTGHEGVKTLVAVDAAPAAVAPTPLLVQTTAERFTASHALREEVFGPAAVVVQVADADEAVRVLKAVGGSLTVTVWGAETAGDEAQRIVRAAMQVAGRVLFSGVPTGVAVTAAQHHGGPWPASTAPFTTSVGYAALDRFLRPVALQDAPAWLLERKGQAC</sequence>
<dbReference type="Gene3D" id="3.40.605.10">
    <property type="entry name" value="Aldehyde Dehydrogenase, Chain A, domain 1"/>
    <property type="match status" value="1"/>
</dbReference>
<organism evidence="4 5">
    <name type="scientific">Azohydromonas lata</name>
    <dbReference type="NCBI Taxonomy" id="45677"/>
    <lineage>
        <taxon>Bacteria</taxon>
        <taxon>Pseudomonadati</taxon>
        <taxon>Pseudomonadota</taxon>
        <taxon>Betaproteobacteria</taxon>
        <taxon>Burkholderiales</taxon>
        <taxon>Sphaerotilaceae</taxon>
        <taxon>Azohydromonas</taxon>
    </lineage>
</organism>
<dbReference type="InterPro" id="IPR050740">
    <property type="entry name" value="Aldehyde_DH_Superfamily"/>
</dbReference>
<dbReference type="PANTHER" id="PTHR43353">
    <property type="entry name" value="SUCCINATE-SEMIALDEHYDE DEHYDROGENASE, MITOCHONDRIAL"/>
    <property type="match status" value="1"/>
</dbReference>
<dbReference type="SUPFAM" id="SSF53720">
    <property type="entry name" value="ALDH-like"/>
    <property type="match status" value="1"/>
</dbReference>
<dbReference type="Gene3D" id="3.40.309.10">
    <property type="entry name" value="Aldehyde Dehydrogenase, Chain A, domain 2"/>
    <property type="match status" value="1"/>
</dbReference>
<dbReference type="CDD" id="cd07129">
    <property type="entry name" value="ALDH_KGSADH"/>
    <property type="match status" value="1"/>
</dbReference>
<reference evidence="4 5" key="1">
    <citation type="submission" date="2023-11" db="EMBL/GenBank/DDBJ databases">
        <title>Draft genome of Azohydromonas lata strain H1 (DSM1123), a polyhydroxyalkanoate producer.</title>
        <authorList>
            <person name="Traversa D."/>
            <person name="D'Addabbo P."/>
            <person name="Pazzani C."/>
            <person name="Manzari C."/>
            <person name="Chiara M."/>
            <person name="Scrascia M."/>
        </authorList>
    </citation>
    <scope>NUCLEOTIDE SEQUENCE [LARGE SCALE GENOMIC DNA]</scope>
    <source>
        <strain evidence="4 5">H1</strain>
    </source>
</reference>
<dbReference type="PANTHER" id="PTHR43353:SF3">
    <property type="entry name" value="ALDEHYDE DEHYDROGENASE-RELATED"/>
    <property type="match status" value="1"/>
</dbReference>
<dbReference type="EMBL" id="JAXOJX010000034">
    <property type="protein sequence ID" value="MDZ5458766.1"/>
    <property type="molecule type" value="Genomic_DNA"/>
</dbReference>
<protein>
    <submittedName>
        <fullName evidence="4">Aldehyde dehydrogenase (NADP(+))</fullName>
    </submittedName>
</protein>
<evidence type="ECO:0000259" key="3">
    <source>
        <dbReference type="Pfam" id="PF00171"/>
    </source>
</evidence>
<dbReference type="RefSeq" id="WP_322466760.1">
    <property type="nucleotide sequence ID" value="NZ_JAXOJX010000034.1"/>
</dbReference>
<accession>A0ABU5IIZ1</accession>
<evidence type="ECO:0000313" key="5">
    <source>
        <dbReference type="Proteomes" id="UP001293718"/>
    </source>
</evidence>
<comment type="caution">
    <text evidence="4">The sequence shown here is derived from an EMBL/GenBank/DDBJ whole genome shotgun (WGS) entry which is preliminary data.</text>
</comment>
<name>A0ABU5IIZ1_9BURK</name>
<keyword evidence="5" id="KW-1185">Reference proteome</keyword>
<proteinExistence type="predicted"/>
<feature type="domain" description="Aldehyde dehydrogenase" evidence="3">
    <location>
        <begin position="6"/>
        <end position="423"/>
    </location>
</feature>
<dbReference type="Proteomes" id="UP001293718">
    <property type="component" value="Unassembled WGS sequence"/>
</dbReference>